<evidence type="ECO:0000256" key="2">
    <source>
        <dbReference type="SAM" id="Phobius"/>
    </source>
</evidence>
<feature type="transmembrane region" description="Helical" evidence="2">
    <location>
        <begin position="787"/>
        <end position="808"/>
    </location>
</feature>
<dbReference type="GO" id="GO:0005886">
    <property type="term" value="C:plasma membrane"/>
    <property type="evidence" value="ECO:0007669"/>
    <property type="project" value="TreeGrafter"/>
</dbReference>
<protein>
    <submittedName>
        <fullName evidence="3">Membrane protein</fullName>
    </submittedName>
</protein>
<feature type="region of interest" description="Disordered" evidence="1">
    <location>
        <begin position="165"/>
        <end position="196"/>
    </location>
</feature>
<feature type="transmembrane region" description="Helical" evidence="2">
    <location>
        <begin position="303"/>
        <end position="325"/>
    </location>
</feature>
<dbReference type="AlphaFoldDB" id="A0A2Z6IE94"/>
<gene>
    <name evidence="3" type="ORF">SUTMEG_08770</name>
</gene>
<dbReference type="PANTHER" id="PTHR33406:SF13">
    <property type="entry name" value="MEMBRANE PROTEIN YDFJ"/>
    <property type="match status" value="1"/>
</dbReference>
<feature type="transmembrane region" description="Helical" evidence="2">
    <location>
        <begin position="685"/>
        <end position="706"/>
    </location>
</feature>
<organism evidence="3 4">
    <name type="scientific">Sutterella megalosphaeroides</name>
    <dbReference type="NCBI Taxonomy" id="2494234"/>
    <lineage>
        <taxon>Bacteria</taxon>
        <taxon>Pseudomonadati</taxon>
        <taxon>Pseudomonadota</taxon>
        <taxon>Betaproteobacteria</taxon>
        <taxon>Burkholderiales</taxon>
        <taxon>Sutterellaceae</taxon>
        <taxon>Sutterella</taxon>
    </lineage>
</organism>
<keyword evidence="2" id="KW-1133">Transmembrane helix</keyword>
<dbReference type="PANTHER" id="PTHR33406">
    <property type="entry name" value="MEMBRANE PROTEIN MJ1562-RELATED"/>
    <property type="match status" value="1"/>
</dbReference>
<feature type="transmembrane region" description="Helical" evidence="2">
    <location>
        <begin position="726"/>
        <end position="750"/>
    </location>
</feature>
<name>A0A2Z6IE94_9BURK</name>
<dbReference type="InterPro" id="IPR050545">
    <property type="entry name" value="Mycobact_MmpL"/>
</dbReference>
<dbReference type="EMBL" id="AP018786">
    <property type="protein sequence ID" value="BBF22986.1"/>
    <property type="molecule type" value="Genomic_DNA"/>
</dbReference>
<keyword evidence="4" id="KW-1185">Reference proteome</keyword>
<feature type="transmembrane region" description="Helical" evidence="2">
    <location>
        <begin position="278"/>
        <end position="297"/>
    </location>
</feature>
<proteinExistence type="predicted"/>
<feature type="transmembrane region" description="Helical" evidence="2">
    <location>
        <begin position="397"/>
        <end position="417"/>
    </location>
</feature>
<feature type="compositionally biased region" description="Polar residues" evidence="1">
    <location>
        <begin position="182"/>
        <end position="191"/>
    </location>
</feature>
<sequence length="815" mass="85283">MFGSIILCGLSKFTRKPFDTQLLALLPERLMEELSPELEARVKAKLTTAEADRVTALVEVPGNPEAARIARRAFLTSLLDSGLFATEPVETPNVKALALENAAGRLLTAEDRAFLENASSAALDERLAATLLNPAGPGILGIARDPLGLYDRWVLEKVATLPVQEAEDSAVGASGDAKASDGTATETSPNSAPDRVLAVRGRDDALVVTLRVLSGAAETGEGRVGRALEEARRSAQNALRGVEGAEGTDAAAVSSLRIDAAGVPLFTDAAATRARDELGRIGAFSTAGVLIFALAFFGRVATLVLLAGSVAAGFAAGLGVALGLFDSLALVTFVFGATLIGVAVDYGAHWFAFAPSMPDPIARRWALAPGLFAAALSSALAYGVLIATPLPGLRQMGILAAGGLLATLAVVLFWLPYADRWAPRRDTRLVRFLEARLPRLPRFGELPRLGQVALALAAVVFLTVGAARIEWASGIRDLQFVPAGLAEAQTRLSAALKLPSPAQVFVVSGATEDAVLATEEKLLAALRADPTLDIHPLALADYVPSAARQTEDARLVREALLRITPRMTEVLGAGPQLPDPSPEAPRITTDAVLATPFGAALGHLRLTSEADVAAGTEKTVAHLVMLSDVRAEHLEKLRALESVAGASEPDASATAAVATRVRFVNLTADMETILTRYRNRVLESALAGFGLLALVALRLFGISNAWRALLPSLFGTLGALAAFGWAGIPVTLFTTLAIVLVLGLGVDYGIFLTRSPTDGRTAAAVLFSGVTTLLSFGLLAASETPALAAFGWTVVYGLCLVWTVAQLVRPRKPFA</sequence>
<evidence type="ECO:0000313" key="4">
    <source>
        <dbReference type="Proteomes" id="UP000271003"/>
    </source>
</evidence>
<dbReference type="Proteomes" id="UP000271003">
    <property type="component" value="Chromosome"/>
</dbReference>
<feature type="transmembrane region" description="Helical" evidence="2">
    <location>
        <begin position="332"/>
        <end position="353"/>
    </location>
</feature>
<dbReference type="SUPFAM" id="SSF82866">
    <property type="entry name" value="Multidrug efflux transporter AcrB transmembrane domain"/>
    <property type="match status" value="2"/>
</dbReference>
<reference evidence="3 4" key="1">
    <citation type="journal article" date="2018" name="Int. J. Syst. Evol. Microbiol.">
        <title>Mesosutterella multiformis gen. nov., sp. nov., a member of the family Sutterellaceae and Sutterella megalosphaeroides sp. nov., isolated from human faeces.</title>
        <authorList>
            <person name="Sakamoto M."/>
            <person name="Ikeyama N."/>
            <person name="Kunihiro T."/>
            <person name="Iino T."/>
            <person name="Yuki M."/>
            <person name="Ohkuma M."/>
        </authorList>
    </citation>
    <scope>NUCLEOTIDE SEQUENCE [LARGE SCALE GENOMIC DNA]</scope>
    <source>
        <strain evidence="3 4">6FBBBH3</strain>
    </source>
</reference>
<feature type="transmembrane region" description="Helical" evidence="2">
    <location>
        <begin position="365"/>
        <end position="385"/>
    </location>
</feature>
<evidence type="ECO:0000313" key="3">
    <source>
        <dbReference type="EMBL" id="BBF22986.1"/>
    </source>
</evidence>
<keyword evidence="2" id="KW-0472">Membrane</keyword>
<evidence type="ECO:0000256" key="1">
    <source>
        <dbReference type="SAM" id="MobiDB-lite"/>
    </source>
</evidence>
<accession>A0A2Z6IE94</accession>
<keyword evidence="2" id="KW-0812">Transmembrane</keyword>
<dbReference type="KEGG" id="sutt:SUTMEG_08770"/>
<feature type="transmembrane region" description="Helical" evidence="2">
    <location>
        <begin position="762"/>
        <end position="781"/>
    </location>
</feature>
<dbReference type="Gene3D" id="1.20.1640.10">
    <property type="entry name" value="Multidrug efflux transporter AcrB transmembrane domain"/>
    <property type="match status" value="1"/>
</dbReference>